<accession>M5G3S7</accession>
<gene>
    <name evidence="1" type="ORF">DACRYDRAFT_20497</name>
</gene>
<proteinExistence type="predicted"/>
<evidence type="ECO:0000313" key="1">
    <source>
        <dbReference type="EMBL" id="EJU04901.1"/>
    </source>
</evidence>
<dbReference type="Proteomes" id="UP000030653">
    <property type="component" value="Unassembled WGS sequence"/>
</dbReference>
<dbReference type="HOGENOM" id="CLU_3068622_0_0_1"/>
<sequence length="53" mass="5875">MVGAAALLFRVPQPALIWGLSDWDGRAEFSWFGLEVGKESASAVVGRRRVEER</sequence>
<dbReference type="GeneID" id="63687010"/>
<protein>
    <submittedName>
        <fullName evidence="1">Uncharacterized protein</fullName>
    </submittedName>
</protein>
<name>M5G3S7_DACPD</name>
<organism evidence="1 2">
    <name type="scientific">Dacryopinax primogenitus (strain DJM 731)</name>
    <name type="common">Brown rot fungus</name>
    <dbReference type="NCBI Taxonomy" id="1858805"/>
    <lineage>
        <taxon>Eukaryota</taxon>
        <taxon>Fungi</taxon>
        <taxon>Dikarya</taxon>
        <taxon>Basidiomycota</taxon>
        <taxon>Agaricomycotina</taxon>
        <taxon>Dacrymycetes</taxon>
        <taxon>Dacrymycetales</taxon>
        <taxon>Dacrymycetaceae</taxon>
        <taxon>Dacryopinax</taxon>
    </lineage>
</organism>
<dbReference type="AlphaFoldDB" id="M5G3S7"/>
<dbReference type="RefSeq" id="XP_040631795.1">
    <property type="nucleotide sequence ID" value="XM_040771948.1"/>
</dbReference>
<evidence type="ECO:0000313" key="2">
    <source>
        <dbReference type="Proteomes" id="UP000030653"/>
    </source>
</evidence>
<dbReference type="EMBL" id="JH795857">
    <property type="protein sequence ID" value="EJU04901.1"/>
    <property type="molecule type" value="Genomic_DNA"/>
</dbReference>
<keyword evidence="2" id="KW-1185">Reference proteome</keyword>
<reference evidence="1 2" key="1">
    <citation type="journal article" date="2012" name="Science">
        <title>The Paleozoic origin of enzymatic lignin decomposition reconstructed from 31 fungal genomes.</title>
        <authorList>
            <person name="Floudas D."/>
            <person name="Binder M."/>
            <person name="Riley R."/>
            <person name="Barry K."/>
            <person name="Blanchette R.A."/>
            <person name="Henrissat B."/>
            <person name="Martinez A.T."/>
            <person name="Otillar R."/>
            <person name="Spatafora J.W."/>
            <person name="Yadav J.S."/>
            <person name="Aerts A."/>
            <person name="Benoit I."/>
            <person name="Boyd A."/>
            <person name="Carlson A."/>
            <person name="Copeland A."/>
            <person name="Coutinho P.M."/>
            <person name="de Vries R.P."/>
            <person name="Ferreira P."/>
            <person name="Findley K."/>
            <person name="Foster B."/>
            <person name="Gaskell J."/>
            <person name="Glotzer D."/>
            <person name="Gorecki P."/>
            <person name="Heitman J."/>
            <person name="Hesse C."/>
            <person name="Hori C."/>
            <person name="Igarashi K."/>
            <person name="Jurgens J.A."/>
            <person name="Kallen N."/>
            <person name="Kersten P."/>
            <person name="Kohler A."/>
            <person name="Kuees U."/>
            <person name="Kumar T.K.A."/>
            <person name="Kuo A."/>
            <person name="LaButti K."/>
            <person name="Larrondo L.F."/>
            <person name="Lindquist E."/>
            <person name="Ling A."/>
            <person name="Lombard V."/>
            <person name="Lucas S."/>
            <person name="Lundell T."/>
            <person name="Martin R."/>
            <person name="McLaughlin D.J."/>
            <person name="Morgenstern I."/>
            <person name="Morin E."/>
            <person name="Murat C."/>
            <person name="Nagy L.G."/>
            <person name="Nolan M."/>
            <person name="Ohm R.A."/>
            <person name="Patyshakuliyeva A."/>
            <person name="Rokas A."/>
            <person name="Ruiz-Duenas F.J."/>
            <person name="Sabat G."/>
            <person name="Salamov A."/>
            <person name="Samejima M."/>
            <person name="Schmutz J."/>
            <person name="Slot J.C."/>
            <person name="St John F."/>
            <person name="Stenlid J."/>
            <person name="Sun H."/>
            <person name="Sun S."/>
            <person name="Syed K."/>
            <person name="Tsang A."/>
            <person name="Wiebenga A."/>
            <person name="Young D."/>
            <person name="Pisabarro A."/>
            <person name="Eastwood D.C."/>
            <person name="Martin F."/>
            <person name="Cullen D."/>
            <person name="Grigoriev I.V."/>
            <person name="Hibbett D.S."/>
        </authorList>
    </citation>
    <scope>NUCLEOTIDE SEQUENCE [LARGE SCALE GENOMIC DNA]</scope>
    <source>
        <strain evidence="1 2">DJM-731 SS1</strain>
    </source>
</reference>